<protein>
    <submittedName>
        <fullName evidence="1">Uncharacterized protein</fullName>
    </submittedName>
</protein>
<keyword evidence="2" id="KW-1185">Reference proteome</keyword>
<evidence type="ECO:0000313" key="2">
    <source>
        <dbReference type="Proteomes" id="UP000199079"/>
    </source>
</evidence>
<organism evidence="1 2">
    <name type="scientific">Halopenitus persicus</name>
    <dbReference type="NCBI Taxonomy" id="1048396"/>
    <lineage>
        <taxon>Archaea</taxon>
        <taxon>Methanobacteriati</taxon>
        <taxon>Methanobacteriota</taxon>
        <taxon>Stenosarchaea group</taxon>
        <taxon>Halobacteria</taxon>
        <taxon>Halobacteriales</taxon>
        <taxon>Haloferacaceae</taxon>
        <taxon>Halopenitus</taxon>
    </lineage>
</organism>
<dbReference type="Proteomes" id="UP000199079">
    <property type="component" value="Unassembled WGS sequence"/>
</dbReference>
<accession>A0A1H3P266</accession>
<dbReference type="EMBL" id="FNPC01000018">
    <property type="protein sequence ID" value="SDY95073.1"/>
    <property type="molecule type" value="Genomic_DNA"/>
</dbReference>
<sequence length="236" mass="26613">MMSWCFRQSTGQRPSGRTPSFSFLIILLRVHAEGDVSPYDLEHLVDLPPAFDHTSSSSRGSDDEAEPALPQDLLPLSYKYQQSDVSCTSSSVDAQSRCRQFHITGATVHEALTSHTGSVYESARGYQYHRTLGNFVVVGTTSRGLQLFYLSLQRPNVLYFSRSLPSGYVTRYCRYRPKIPQPVRLLSAGVQCRDWPRQETEISSHSRGPSLQESLRTWVSRTAGRDIVSNDHVPRE</sequence>
<name>A0A1H3P266_9EURY</name>
<proteinExistence type="predicted"/>
<reference evidence="2" key="1">
    <citation type="submission" date="2016-10" db="EMBL/GenBank/DDBJ databases">
        <authorList>
            <person name="Varghese N."/>
            <person name="Submissions S."/>
        </authorList>
    </citation>
    <scope>NUCLEOTIDE SEQUENCE [LARGE SCALE GENOMIC DNA]</scope>
    <source>
        <strain evidence="2">DC30,IBRC 10041,KCTC 4046</strain>
    </source>
</reference>
<evidence type="ECO:0000313" key="1">
    <source>
        <dbReference type="EMBL" id="SDY95073.1"/>
    </source>
</evidence>
<dbReference type="AlphaFoldDB" id="A0A1H3P266"/>
<gene>
    <name evidence="1" type="ORF">SAMN05216564_11810</name>
</gene>